<comment type="caution">
    <text evidence="12">The sequence shown here is derived from an EMBL/GenBank/DDBJ whole genome shotgun (WGS) entry which is preliminary data.</text>
</comment>
<evidence type="ECO:0000313" key="12">
    <source>
        <dbReference type="EMBL" id="KAK3926971.1"/>
    </source>
</evidence>
<dbReference type="PROSITE" id="PS00135">
    <property type="entry name" value="TRYPSIN_SER"/>
    <property type="match status" value="1"/>
</dbReference>
<feature type="domain" description="Peptidase S1" evidence="11">
    <location>
        <begin position="156"/>
        <end position="403"/>
    </location>
</feature>
<dbReference type="GO" id="GO:0004252">
    <property type="term" value="F:serine-type endopeptidase activity"/>
    <property type="evidence" value="ECO:0007669"/>
    <property type="project" value="InterPro"/>
</dbReference>
<evidence type="ECO:0000259" key="11">
    <source>
        <dbReference type="PROSITE" id="PS50240"/>
    </source>
</evidence>
<organism evidence="12 13">
    <name type="scientific">Frankliniella fusca</name>
    <dbReference type="NCBI Taxonomy" id="407009"/>
    <lineage>
        <taxon>Eukaryota</taxon>
        <taxon>Metazoa</taxon>
        <taxon>Ecdysozoa</taxon>
        <taxon>Arthropoda</taxon>
        <taxon>Hexapoda</taxon>
        <taxon>Insecta</taxon>
        <taxon>Pterygota</taxon>
        <taxon>Neoptera</taxon>
        <taxon>Paraneoptera</taxon>
        <taxon>Thysanoptera</taxon>
        <taxon>Terebrantia</taxon>
        <taxon>Thripoidea</taxon>
        <taxon>Thripidae</taxon>
        <taxon>Frankliniella</taxon>
    </lineage>
</organism>
<dbReference type="InterPro" id="IPR009003">
    <property type="entry name" value="Peptidase_S1_PA"/>
</dbReference>
<dbReference type="CDD" id="cd00190">
    <property type="entry name" value="Tryp_SPc"/>
    <property type="match status" value="1"/>
</dbReference>
<dbReference type="InterPro" id="IPR001314">
    <property type="entry name" value="Peptidase_S1A"/>
</dbReference>
<dbReference type="FunFam" id="2.40.10.10:FF:000054">
    <property type="entry name" value="Complement C1r subcomponent"/>
    <property type="match status" value="1"/>
</dbReference>
<keyword evidence="3 9" id="KW-0645">Protease</keyword>
<dbReference type="Pfam" id="PF00089">
    <property type="entry name" value="Trypsin"/>
    <property type="match status" value="1"/>
</dbReference>
<keyword evidence="6 9" id="KW-0720">Serine protease</keyword>
<dbReference type="PROSITE" id="PS00134">
    <property type="entry name" value="TRYPSIN_HIS"/>
    <property type="match status" value="1"/>
</dbReference>
<evidence type="ECO:0000256" key="5">
    <source>
        <dbReference type="ARBA" id="ARBA00022801"/>
    </source>
</evidence>
<dbReference type="SMART" id="SM00020">
    <property type="entry name" value="Tryp_SPc"/>
    <property type="match status" value="1"/>
</dbReference>
<dbReference type="EMBL" id="JAHWGI010001273">
    <property type="protein sequence ID" value="KAK3926971.1"/>
    <property type="molecule type" value="Genomic_DNA"/>
</dbReference>
<dbReference type="GO" id="GO:0005615">
    <property type="term" value="C:extracellular space"/>
    <property type="evidence" value="ECO:0007669"/>
    <property type="project" value="TreeGrafter"/>
</dbReference>
<keyword evidence="2" id="KW-0964">Secreted</keyword>
<evidence type="ECO:0000256" key="3">
    <source>
        <dbReference type="ARBA" id="ARBA00022670"/>
    </source>
</evidence>
<dbReference type="InterPro" id="IPR050127">
    <property type="entry name" value="Serine_Proteases_S1"/>
</dbReference>
<feature type="region of interest" description="Disordered" evidence="10">
    <location>
        <begin position="96"/>
        <end position="125"/>
    </location>
</feature>
<evidence type="ECO:0000256" key="10">
    <source>
        <dbReference type="SAM" id="MobiDB-lite"/>
    </source>
</evidence>
<comment type="subcellular location">
    <subcellularLocation>
        <location evidence="1">Secreted</location>
    </subcellularLocation>
</comment>
<keyword evidence="7" id="KW-1015">Disulfide bond</keyword>
<keyword evidence="5 9" id="KW-0378">Hydrolase</keyword>
<protein>
    <submittedName>
        <fullName evidence="12">Serine protease snake</fullName>
    </submittedName>
</protein>
<dbReference type="PANTHER" id="PTHR24264">
    <property type="entry name" value="TRYPSIN-RELATED"/>
    <property type="match status" value="1"/>
</dbReference>
<sequence length="408" mass="44624">MEMHAPSSEWINTRHPPLSDSPGSLCYHQGLHTPGVCRLPSACRAGLRDNGLRRAGRQAQKQQQQQQQMCSTADGEPLPLVCCPTSSESILFPNTGFLSLSKRPSTPPPPYEPRPPPPADGTPGSMANRMCVAYEQYAARTRYGPENDCVPNHTYPIGGNPALSKEFPHMALLGYGPRSSISYECGGSLISLAWVMTAAHCVFSGSVPVSWVLLGELVRSRDDDDAFPQLIPVAQRVSHPGFRPPEVYNDIALLRLQRVPNMTTFHVRPACLHVDRELAREKLYLTGWGHTEYQGEPADALMEVSIYRTKYEECAKAYEGALSKMAMPRGVDDDTMLCAGQGQLRKDACQGDSGGPLQTPVIKPMCMFRVAGIVSLGQGCGFGTPGIYTRVSHYVPWIESIVWPDPAA</sequence>
<dbReference type="InterPro" id="IPR018114">
    <property type="entry name" value="TRYPSIN_HIS"/>
</dbReference>
<evidence type="ECO:0000256" key="4">
    <source>
        <dbReference type="ARBA" id="ARBA00022729"/>
    </source>
</evidence>
<dbReference type="InterPro" id="IPR043504">
    <property type="entry name" value="Peptidase_S1_PA_chymotrypsin"/>
</dbReference>
<accession>A0AAE1HUB2</accession>
<gene>
    <name evidence="12" type="ORF">KUF71_015306</name>
</gene>
<keyword evidence="13" id="KW-1185">Reference proteome</keyword>
<dbReference type="PANTHER" id="PTHR24264:SF54">
    <property type="entry name" value="PEPTIDASE S1 DOMAIN-CONTAINING PROTEIN"/>
    <property type="match status" value="1"/>
</dbReference>
<keyword evidence="4" id="KW-0732">Signal</keyword>
<feature type="compositionally biased region" description="Pro residues" evidence="10">
    <location>
        <begin position="105"/>
        <end position="120"/>
    </location>
</feature>
<evidence type="ECO:0000256" key="8">
    <source>
        <dbReference type="ARBA" id="ARBA00023180"/>
    </source>
</evidence>
<dbReference type="PRINTS" id="PR00722">
    <property type="entry name" value="CHYMOTRYPSIN"/>
</dbReference>
<dbReference type="Proteomes" id="UP001219518">
    <property type="component" value="Unassembled WGS sequence"/>
</dbReference>
<evidence type="ECO:0000256" key="2">
    <source>
        <dbReference type="ARBA" id="ARBA00022525"/>
    </source>
</evidence>
<proteinExistence type="predicted"/>
<dbReference type="SUPFAM" id="SSF50494">
    <property type="entry name" value="Trypsin-like serine proteases"/>
    <property type="match status" value="1"/>
</dbReference>
<reference evidence="12" key="2">
    <citation type="journal article" date="2023" name="BMC Genomics">
        <title>Pest status, molecular evolution, and epigenetic factors derived from the genome assembly of Frankliniella fusca, a thysanopteran phytovirus vector.</title>
        <authorList>
            <person name="Catto M.A."/>
            <person name="Labadie P.E."/>
            <person name="Jacobson A.L."/>
            <person name="Kennedy G.G."/>
            <person name="Srinivasan R."/>
            <person name="Hunt B.G."/>
        </authorList>
    </citation>
    <scope>NUCLEOTIDE SEQUENCE</scope>
    <source>
        <strain evidence="12">PL_HMW_Pooled</strain>
    </source>
</reference>
<dbReference type="InterPro" id="IPR001254">
    <property type="entry name" value="Trypsin_dom"/>
</dbReference>
<dbReference type="InterPro" id="IPR033116">
    <property type="entry name" value="TRYPSIN_SER"/>
</dbReference>
<evidence type="ECO:0000256" key="1">
    <source>
        <dbReference type="ARBA" id="ARBA00004613"/>
    </source>
</evidence>
<dbReference type="PROSITE" id="PS50240">
    <property type="entry name" value="TRYPSIN_DOM"/>
    <property type="match status" value="1"/>
</dbReference>
<dbReference type="Gene3D" id="2.40.10.10">
    <property type="entry name" value="Trypsin-like serine proteases"/>
    <property type="match status" value="1"/>
</dbReference>
<dbReference type="AlphaFoldDB" id="A0AAE1HUB2"/>
<evidence type="ECO:0000256" key="9">
    <source>
        <dbReference type="RuleBase" id="RU363034"/>
    </source>
</evidence>
<evidence type="ECO:0000256" key="7">
    <source>
        <dbReference type="ARBA" id="ARBA00023157"/>
    </source>
</evidence>
<reference evidence="12" key="1">
    <citation type="submission" date="2021-07" db="EMBL/GenBank/DDBJ databases">
        <authorList>
            <person name="Catto M.A."/>
            <person name="Jacobson A."/>
            <person name="Kennedy G."/>
            <person name="Labadie P."/>
            <person name="Hunt B.G."/>
            <person name="Srinivasan R."/>
        </authorList>
    </citation>
    <scope>NUCLEOTIDE SEQUENCE</scope>
    <source>
        <strain evidence="12">PL_HMW_Pooled</strain>
        <tissue evidence="12">Head</tissue>
    </source>
</reference>
<name>A0AAE1HUB2_9NEOP</name>
<keyword evidence="8" id="KW-0325">Glycoprotein</keyword>
<dbReference type="GO" id="GO:0006508">
    <property type="term" value="P:proteolysis"/>
    <property type="evidence" value="ECO:0007669"/>
    <property type="project" value="UniProtKB-KW"/>
</dbReference>
<evidence type="ECO:0000256" key="6">
    <source>
        <dbReference type="ARBA" id="ARBA00022825"/>
    </source>
</evidence>
<evidence type="ECO:0000313" key="13">
    <source>
        <dbReference type="Proteomes" id="UP001219518"/>
    </source>
</evidence>